<dbReference type="GeneID" id="18909834"/>
<dbReference type="KEGG" id="pco:PHACADRAFT_178071"/>
<accession>K5WMC3</accession>
<dbReference type="RefSeq" id="XP_007400582.1">
    <property type="nucleotide sequence ID" value="XM_007400520.1"/>
</dbReference>
<protein>
    <recommendedName>
        <fullName evidence="3">Protein kinase domain-containing protein</fullName>
    </recommendedName>
</protein>
<organism evidence="1 2">
    <name type="scientific">Phanerochaete carnosa (strain HHB-10118-sp)</name>
    <name type="common">White-rot fungus</name>
    <name type="synonym">Peniophora carnosa</name>
    <dbReference type="NCBI Taxonomy" id="650164"/>
    <lineage>
        <taxon>Eukaryota</taxon>
        <taxon>Fungi</taxon>
        <taxon>Dikarya</taxon>
        <taxon>Basidiomycota</taxon>
        <taxon>Agaricomycotina</taxon>
        <taxon>Agaricomycetes</taxon>
        <taxon>Polyporales</taxon>
        <taxon>Phanerochaetaceae</taxon>
        <taxon>Phanerochaete</taxon>
    </lineage>
</organism>
<dbReference type="AlphaFoldDB" id="K5WMC3"/>
<evidence type="ECO:0000313" key="2">
    <source>
        <dbReference type="Proteomes" id="UP000008370"/>
    </source>
</evidence>
<dbReference type="SUPFAM" id="SSF56112">
    <property type="entry name" value="Protein kinase-like (PK-like)"/>
    <property type="match status" value="1"/>
</dbReference>
<dbReference type="OrthoDB" id="3262759at2759"/>
<dbReference type="InterPro" id="IPR011009">
    <property type="entry name" value="Kinase-like_dom_sf"/>
</dbReference>
<sequence length="281" mass="31579">MTTLNISAGIIRSYPDQNPFELDPLPYSLIPHSMELERQDDTPQFIEAARAMAAYGSNPLRWMYGTNPFILIDDRLLDEKMPLEPGPRPPSDIGHPEGKTVLVTVQLEGHVRLLKIKESEAYAHLLKAGVCARGYVQMCYGWLELTPEHVAQVAALPGASYMAQYLGYRAGPIRALLLEYFVDAQQLSIDNVSEKVAEAAMRALCEINKAHVLHGDIEGRNILVLPGERVVLVDFNYAKCPHGPQSVIRQDFFFELGKAWTYLYGQLLPDQRIGFHYTIPE</sequence>
<reference evidence="1 2" key="1">
    <citation type="journal article" date="2012" name="BMC Genomics">
        <title>Comparative genomics of the white-rot fungi, Phanerochaete carnosa and P. chrysosporium, to elucidate the genetic basis of the distinct wood types they colonize.</title>
        <authorList>
            <person name="Suzuki H."/>
            <person name="MacDonald J."/>
            <person name="Syed K."/>
            <person name="Salamov A."/>
            <person name="Hori C."/>
            <person name="Aerts A."/>
            <person name="Henrissat B."/>
            <person name="Wiebenga A."/>
            <person name="vanKuyk P.A."/>
            <person name="Barry K."/>
            <person name="Lindquist E."/>
            <person name="LaButti K."/>
            <person name="Lapidus A."/>
            <person name="Lucas S."/>
            <person name="Coutinho P."/>
            <person name="Gong Y."/>
            <person name="Samejima M."/>
            <person name="Mahadevan R."/>
            <person name="Abou-Zaid M."/>
            <person name="de Vries R.P."/>
            <person name="Igarashi K."/>
            <person name="Yadav J.S."/>
            <person name="Grigoriev I.V."/>
            <person name="Master E.R."/>
        </authorList>
    </citation>
    <scope>NUCLEOTIDE SEQUENCE [LARGE SCALE GENOMIC DNA]</scope>
    <source>
        <strain evidence="1 2">HHB-10118-sp</strain>
    </source>
</reference>
<dbReference type="PANTHER" id="PTHR37171:SF1">
    <property type="entry name" value="SERINE_THREONINE-PROTEIN KINASE YRZF-RELATED"/>
    <property type="match status" value="1"/>
</dbReference>
<dbReference type="HOGENOM" id="CLU_075124_0_0_1"/>
<name>K5WMC3_PHACS</name>
<keyword evidence="2" id="KW-1185">Reference proteome</keyword>
<gene>
    <name evidence="1" type="ORF">PHACADRAFT_178071</name>
</gene>
<dbReference type="Proteomes" id="UP000008370">
    <property type="component" value="Unassembled WGS sequence"/>
</dbReference>
<evidence type="ECO:0008006" key="3">
    <source>
        <dbReference type="Google" id="ProtNLM"/>
    </source>
</evidence>
<dbReference type="Gene3D" id="1.10.510.10">
    <property type="entry name" value="Transferase(Phosphotransferase) domain 1"/>
    <property type="match status" value="1"/>
</dbReference>
<proteinExistence type="predicted"/>
<dbReference type="InParanoid" id="K5WMC3"/>
<evidence type="ECO:0000313" key="1">
    <source>
        <dbReference type="EMBL" id="EKM51442.1"/>
    </source>
</evidence>
<dbReference type="InterPro" id="IPR052396">
    <property type="entry name" value="Meiotic_Drive_Suppr_Kinase"/>
</dbReference>
<dbReference type="EMBL" id="JH930477">
    <property type="protein sequence ID" value="EKM51442.1"/>
    <property type="molecule type" value="Genomic_DNA"/>
</dbReference>
<dbReference type="PANTHER" id="PTHR37171">
    <property type="entry name" value="SERINE/THREONINE-PROTEIN KINASE YRZF-RELATED"/>
    <property type="match status" value="1"/>
</dbReference>